<protein>
    <submittedName>
        <fullName evidence="2">Uncharacterized protein</fullName>
    </submittedName>
</protein>
<keyword evidence="1" id="KW-1133">Transmembrane helix</keyword>
<evidence type="ECO:0000256" key="1">
    <source>
        <dbReference type="SAM" id="Phobius"/>
    </source>
</evidence>
<dbReference type="RefSeq" id="WP_139620962.1">
    <property type="nucleotide sequence ID" value="NZ_VDMP01000010.1"/>
</dbReference>
<dbReference type="AlphaFoldDB" id="A0A5C4WQG5"/>
<keyword evidence="1" id="KW-0472">Membrane</keyword>
<evidence type="ECO:0000313" key="2">
    <source>
        <dbReference type="EMBL" id="TNM50192.1"/>
    </source>
</evidence>
<dbReference type="EMBL" id="VDMP01000010">
    <property type="protein sequence ID" value="TNM50192.1"/>
    <property type="molecule type" value="Genomic_DNA"/>
</dbReference>
<comment type="caution">
    <text evidence="2">The sequence shown here is derived from an EMBL/GenBank/DDBJ whole genome shotgun (WGS) entry which is preliminary data.</text>
</comment>
<sequence length="324" mass="34122">MSIEELRATLHQQVSGLVDDDVAGRADAARDRARDIVRRRRITAASVAAALVAVALLGAALLGLDPLRRSAPVVEVPQPDQVGVDAFAGRTPLESRESHDGSEVTLSHDADGPTQWTATCFGVGADYTLHATLDGASPGEAPCEVAEPPEALLGYVLDDRFADGKHTLRLWITRTGSGAVTAPDAVLVAGVFRLPEPVAVVAGVGVYDVERVFDPSRGTLREWAYAGSQESQPGDRRLDATHESSTQMVAQLVVPDVEPGVDSGVDPGVVRLLVDGVEVDAGPVLAGSGYLAPLPPGRHTVSVRLRGGPDQPRPFGVVWREVRP</sequence>
<dbReference type="Proteomes" id="UP000313231">
    <property type="component" value="Unassembled WGS sequence"/>
</dbReference>
<organism evidence="2 3">
    <name type="scientific">Nocardioides albidus</name>
    <dbReference type="NCBI Taxonomy" id="1517589"/>
    <lineage>
        <taxon>Bacteria</taxon>
        <taxon>Bacillati</taxon>
        <taxon>Actinomycetota</taxon>
        <taxon>Actinomycetes</taxon>
        <taxon>Propionibacteriales</taxon>
        <taxon>Nocardioidaceae</taxon>
        <taxon>Nocardioides</taxon>
    </lineage>
</organism>
<keyword evidence="1" id="KW-0812">Transmembrane</keyword>
<dbReference type="OrthoDB" id="3789352at2"/>
<gene>
    <name evidence="2" type="ORF">FHP29_00725</name>
</gene>
<evidence type="ECO:0000313" key="3">
    <source>
        <dbReference type="Proteomes" id="UP000313231"/>
    </source>
</evidence>
<name>A0A5C4WQG5_9ACTN</name>
<proteinExistence type="predicted"/>
<reference evidence="2 3" key="1">
    <citation type="journal article" date="2016" name="Int. J. Syst. Evol. Microbiol.">
        <title>Nocardioides albidus sp. nov., an actinobacterium isolated from garden soil.</title>
        <authorList>
            <person name="Singh H."/>
            <person name="Du J."/>
            <person name="Trinh H."/>
            <person name="Won K."/>
            <person name="Yang J.E."/>
            <person name="Yin C."/>
            <person name="Kook M."/>
            <person name="Yi T.H."/>
        </authorList>
    </citation>
    <scope>NUCLEOTIDE SEQUENCE [LARGE SCALE GENOMIC DNA]</scope>
    <source>
        <strain evidence="2 3">CCTCC AB 2015297</strain>
    </source>
</reference>
<keyword evidence="3" id="KW-1185">Reference proteome</keyword>
<accession>A0A5C4WQG5</accession>
<feature type="transmembrane region" description="Helical" evidence="1">
    <location>
        <begin position="42"/>
        <end position="64"/>
    </location>
</feature>